<evidence type="ECO:0000313" key="1">
    <source>
        <dbReference type="EMBL" id="THU74192.1"/>
    </source>
</evidence>
<organism evidence="1 2">
    <name type="scientific">Musa balbisiana</name>
    <name type="common">Banana</name>
    <dbReference type="NCBI Taxonomy" id="52838"/>
    <lineage>
        <taxon>Eukaryota</taxon>
        <taxon>Viridiplantae</taxon>
        <taxon>Streptophyta</taxon>
        <taxon>Embryophyta</taxon>
        <taxon>Tracheophyta</taxon>
        <taxon>Spermatophyta</taxon>
        <taxon>Magnoliopsida</taxon>
        <taxon>Liliopsida</taxon>
        <taxon>Zingiberales</taxon>
        <taxon>Musaceae</taxon>
        <taxon>Musa</taxon>
    </lineage>
</organism>
<name>A0A4S8KFU5_MUSBA</name>
<dbReference type="AlphaFoldDB" id="A0A4S8KFU5"/>
<protein>
    <submittedName>
        <fullName evidence="1">Uncharacterized protein</fullName>
    </submittedName>
</protein>
<accession>A0A4S8KFU5</accession>
<comment type="caution">
    <text evidence="1">The sequence shown here is derived from an EMBL/GenBank/DDBJ whole genome shotgun (WGS) entry which is preliminary data.</text>
</comment>
<keyword evidence="2" id="KW-1185">Reference proteome</keyword>
<gene>
    <name evidence="1" type="ORF">C4D60_Mb04t30770</name>
</gene>
<reference evidence="1 2" key="1">
    <citation type="journal article" date="2019" name="Nat. Plants">
        <title>Genome sequencing of Musa balbisiana reveals subgenome evolution and function divergence in polyploid bananas.</title>
        <authorList>
            <person name="Yao X."/>
        </authorList>
    </citation>
    <scope>NUCLEOTIDE SEQUENCE [LARGE SCALE GENOMIC DNA]</scope>
    <source>
        <strain evidence="2">cv. DH-PKW</strain>
        <tissue evidence="1">Leaves</tissue>
    </source>
</reference>
<sequence>MVGQGMGHYASPDLLQVNHGTSVQAFLNYQTNIQHDLAASSTASIKGAFGYPLLPQLGVSKLSRDGRVSGTFNPECFIKKLRCLACKVINDVQIKPKPKPLPSPPPPPPPPPPTKVVVKLPVCVFPPSAWPVCCCQPCPCYEPRRGCRRRCSCGCVCYGRHCYEGDGYKIALEQDPSYSRSIIM</sequence>
<proteinExistence type="predicted"/>
<dbReference type="Proteomes" id="UP000317650">
    <property type="component" value="Chromosome 4"/>
</dbReference>
<dbReference type="EMBL" id="PYDT01000001">
    <property type="protein sequence ID" value="THU74192.1"/>
    <property type="molecule type" value="Genomic_DNA"/>
</dbReference>
<evidence type="ECO:0000313" key="2">
    <source>
        <dbReference type="Proteomes" id="UP000317650"/>
    </source>
</evidence>